<dbReference type="AlphaFoldDB" id="V4AUH7"/>
<evidence type="ECO:0000256" key="9">
    <source>
        <dbReference type="ARBA" id="ARBA00039086"/>
    </source>
</evidence>
<dbReference type="GO" id="GO:0004167">
    <property type="term" value="F:dopachrome isomerase activity"/>
    <property type="evidence" value="ECO:0007669"/>
    <property type="project" value="UniProtKB-EC"/>
</dbReference>
<protein>
    <recommendedName>
        <fullName evidence="12">L-dopachrome isomerase</fullName>
        <ecNumber evidence="9">5.3.2.1</ecNumber>
        <ecNumber evidence="8">5.3.3.12</ecNumber>
    </recommendedName>
    <alternativeName>
        <fullName evidence="10">L-dopachrome tautomerase</fullName>
    </alternativeName>
    <alternativeName>
        <fullName evidence="11">Phenylpyruvate tautomerase</fullName>
    </alternativeName>
</protein>
<evidence type="ECO:0000256" key="7">
    <source>
        <dbReference type="ARBA" id="ARBA00036823"/>
    </source>
</evidence>
<dbReference type="EMBL" id="KB201305">
    <property type="protein sequence ID" value="ESO97416.1"/>
    <property type="molecule type" value="Genomic_DNA"/>
</dbReference>
<comment type="similarity">
    <text evidence="2">Belongs to the MIF family.</text>
</comment>
<dbReference type="PANTHER" id="PTHR11954:SF6">
    <property type="entry name" value="MACROPHAGE MIGRATION INHIBITORY FACTOR"/>
    <property type="match status" value="1"/>
</dbReference>
<organism evidence="13 14">
    <name type="scientific">Lottia gigantea</name>
    <name type="common">Giant owl limpet</name>
    <dbReference type="NCBI Taxonomy" id="225164"/>
    <lineage>
        <taxon>Eukaryota</taxon>
        <taxon>Metazoa</taxon>
        <taxon>Spiralia</taxon>
        <taxon>Lophotrochozoa</taxon>
        <taxon>Mollusca</taxon>
        <taxon>Gastropoda</taxon>
        <taxon>Patellogastropoda</taxon>
        <taxon>Lottioidea</taxon>
        <taxon>Lottiidae</taxon>
        <taxon>Lottia</taxon>
    </lineage>
</organism>
<keyword evidence="3" id="KW-0202">Cytokine</keyword>
<keyword evidence="14" id="KW-1185">Reference proteome</keyword>
<evidence type="ECO:0000313" key="14">
    <source>
        <dbReference type="Proteomes" id="UP000030746"/>
    </source>
</evidence>
<evidence type="ECO:0000256" key="1">
    <source>
        <dbReference type="ARBA" id="ARBA00004613"/>
    </source>
</evidence>
<proteinExistence type="inferred from homology"/>
<dbReference type="OrthoDB" id="255819at2759"/>
<dbReference type="GeneID" id="20248643"/>
<evidence type="ECO:0000256" key="10">
    <source>
        <dbReference type="ARBA" id="ARBA00041631"/>
    </source>
</evidence>
<dbReference type="Pfam" id="PF01187">
    <property type="entry name" value="MIF"/>
    <property type="match status" value="1"/>
</dbReference>
<dbReference type="GO" id="GO:0005125">
    <property type="term" value="F:cytokine activity"/>
    <property type="evidence" value="ECO:0007669"/>
    <property type="project" value="UniProtKB-KW"/>
</dbReference>
<dbReference type="SUPFAM" id="SSF55331">
    <property type="entry name" value="Tautomerase/MIF"/>
    <property type="match status" value="1"/>
</dbReference>
<evidence type="ECO:0000256" key="4">
    <source>
        <dbReference type="ARBA" id="ARBA00022525"/>
    </source>
</evidence>
<comment type="catalytic activity">
    <reaction evidence="7">
        <text>L-dopachrome = 5,6-dihydroxyindole-2-carboxylate</text>
        <dbReference type="Rhea" id="RHEA:13041"/>
        <dbReference type="ChEBI" id="CHEBI:16875"/>
        <dbReference type="ChEBI" id="CHEBI:57509"/>
        <dbReference type="EC" id="5.3.3.12"/>
    </reaction>
</comment>
<keyword evidence="4" id="KW-0964">Secreted</keyword>
<evidence type="ECO:0000256" key="5">
    <source>
        <dbReference type="ARBA" id="ARBA00023235"/>
    </source>
</evidence>
<dbReference type="STRING" id="225164.V4AUH7"/>
<evidence type="ECO:0000313" key="13">
    <source>
        <dbReference type="EMBL" id="ESO97416.1"/>
    </source>
</evidence>
<dbReference type="Proteomes" id="UP000030746">
    <property type="component" value="Unassembled WGS sequence"/>
</dbReference>
<evidence type="ECO:0000256" key="11">
    <source>
        <dbReference type="ARBA" id="ARBA00041912"/>
    </source>
</evidence>
<dbReference type="InterPro" id="IPR001398">
    <property type="entry name" value="Macrophage_inhib_fac"/>
</dbReference>
<evidence type="ECO:0000256" key="3">
    <source>
        <dbReference type="ARBA" id="ARBA00022514"/>
    </source>
</evidence>
<name>V4AUH7_LOTGI</name>
<accession>V4AUH7</accession>
<evidence type="ECO:0000256" key="2">
    <source>
        <dbReference type="ARBA" id="ARBA00005851"/>
    </source>
</evidence>
<dbReference type="EC" id="5.3.2.1" evidence="9"/>
<dbReference type="PANTHER" id="PTHR11954">
    <property type="entry name" value="D-DOPACHROME DECARBOXYLASE"/>
    <property type="match status" value="1"/>
</dbReference>
<gene>
    <name evidence="13" type="ORF">LOTGIDRAFT_231585</name>
</gene>
<dbReference type="KEGG" id="lgi:LOTGIDRAFT_231585"/>
<evidence type="ECO:0000256" key="12">
    <source>
        <dbReference type="ARBA" id="ARBA00042730"/>
    </source>
</evidence>
<dbReference type="CTD" id="20248643"/>
<comment type="catalytic activity">
    <reaction evidence="6">
        <text>3-phenylpyruvate = enol-phenylpyruvate</text>
        <dbReference type="Rhea" id="RHEA:17097"/>
        <dbReference type="ChEBI" id="CHEBI:16815"/>
        <dbReference type="ChEBI" id="CHEBI:18005"/>
        <dbReference type="EC" id="5.3.2.1"/>
    </reaction>
</comment>
<dbReference type="GO" id="GO:0050178">
    <property type="term" value="F:phenylpyruvate tautomerase activity"/>
    <property type="evidence" value="ECO:0007669"/>
    <property type="project" value="UniProtKB-EC"/>
</dbReference>
<dbReference type="EC" id="5.3.3.12" evidence="8"/>
<evidence type="ECO:0000256" key="6">
    <source>
        <dbReference type="ARBA" id="ARBA00036735"/>
    </source>
</evidence>
<dbReference type="OMA" id="YINFFDM"/>
<dbReference type="HOGENOM" id="CLU_129906_1_2_1"/>
<reference evidence="13 14" key="1">
    <citation type="journal article" date="2013" name="Nature">
        <title>Insights into bilaterian evolution from three spiralian genomes.</title>
        <authorList>
            <person name="Simakov O."/>
            <person name="Marletaz F."/>
            <person name="Cho S.J."/>
            <person name="Edsinger-Gonzales E."/>
            <person name="Havlak P."/>
            <person name="Hellsten U."/>
            <person name="Kuo D.H."/>
            <person name="Larsson T."/>
            <person name="Lv J."/>
            <person name="Arendt D."/>
            <person name="Savage R."/>
            <person name="Osoegawa K."/>
            <person name="de Jong P."/>
            <person name="Grimwood J."/>
            <person name="Chapman J.A."/>
            <person name="Shapiro H."/>
            <person name="Aerts A."/>
            <person name="Otillar R.P."/>
            <person name="Terry A.Y."/>
            <person name="Boore J.L."/>
            <person name="Grigoriev I.V."/>
            <person name="Lindberg D.R."/>
            <person name="Seaver E.C."/>
            <person name="Weisblat D.A."/>
            <person name="Putnam N.H."/>
            <person name="Rokhsar D.S."/>
        </authorList>
    </citation>
    <scope>NUCLEOTIDE SEQUENCE [LARGE SCALE GENOMIC DNA]</scope>
</reference>
<evidence type="ECO:0000256" key="8">
    <source>
        <dbReference type="ARBA" id="ARBA00038932"/>
    </source>
</evidence>
<sequence>MPMFILYTNLPSANLPSDFLTETSKIVATALNKPESFVAVRIHCDVKMIHAGSDELCGSAELQSIGALGVEENKVLSCTLAEHLEKTLGLKPDRYYIKFTDMQRSEVGFKKTTFDELLGKK</sequence>
<dbReference type="GO" id="GO:0005615">
    <property type="term" value="C:extracellular space"/>
    <property type="evidence" value="ECO:0007669"/>
    <property type="project" value="UniProtKB-KW"/>
</dbReference>
<dbReference type="RefSeq" id="XP_009052008.1">
    <property type="nucleotide sequence ID" value="XM_009053760.1"/>
</dbReference>
<keyword evidence="5" id="KW-0413">Isomerase</keyword>
<dbReference type="InterPro" id="IPR014347">
    <property type="entry name" value="Tautomerase/MIF_sf"/>
</dbReference>
<dbReference type="Gene3D" id="3.30.429.10">
    <property type="entry name" value="Macrophage Migration Inhibitory Factor"/>
    <property type="match status" value="1"/>
</dbReference>
<comment type="subcellular location">
    <subcellularLocation>
        <location evidence="1">Secreted</location>
    </subcellularLocation>
</comment>